<dbReference type="PROSITE" id="PS51318">
    <property type="entry name" value="TAT"/>
    <property type="match status" value="1"/>
</dbReference>
<feature type="chain" id="PRO_5046940947" evidence="3">
    <location>
        <begin position="27"/>
        <end position="309"/>
    </location>
</feature>
<proteinExistence type="predicted"/>
<feature type="transmembrane region" description="Helical" evidence="2">
    <location>
        <begin position="262"/>
        <end position="281"/>
    </location>
</feature>
<feature type="transmembrane region" description="Helical" evidence="2">
    <location>
        <begin position="221"/>
        <end position="241"/>
    </location>
</feature>
<keyword evidence="2" id="KW-0812">Transmembrane</keyword>
<feature type="compositionally biased region" description="Pro residues" evidence="1">
    <location>
        <begin position="198"/>
        <end position="213"/>
    </location>
</feature>
<keyword evidence="2" id="KW-0472">Membrane</keyword>
<keyword evidence="3" id="KW-0732">Signal</keyword>
<feature type="signal peptide" evidence="3">
    <location>
        <begin position="1"/>
        <end position="26"/>
    </location>
</feature>
<evidence type="ECO:0000256" key="2">
    <source>
        <dbReference type="SAM" id="Phobius"/>
    </source>
</evidence>
<feature type="region of interest" description="Disordered" evidence="1">
    <location>
        <begin position="192"/>
        <end position="217"/>
    </location>
</feature>
<keyword evidence="5" id="KW-1185">Reference proteome</keyword>
<evidence type="ECO:0000313" key="4">
    <source>
        <dbReference type="EMBL" id="MDC0668868.1"/>
    </source>
</evidence>
<dbReference type="RefSeq" id="WP_271998426.1">
    <property type="nucleotide sequence ID" value="NZ_JAQNDN010000005.1"/>
</dbReference>
<name>A0ABT5B580_9BACT</name>
<feature type="compositionally biased region" description="Low complexity" evidence="1">
    <location>
        <begin position="46"/>
        <end position="68"/>
    </location>
</feature>
<gene>
    <name evidence="4" type="ORF">POL58_14025</name>
</gene>
<feature type="compositionally biased region" description="Low complexity" evidence="1">
    <location>
        <begin position="25"/>
        <end position="39"/>
    </location>
</feature>
<evidence type="ECO:0000256" key="1">
    <source>
        <dbReference type="SAM" id="MobiDB-lite"/>
    </source>
</evidence>
<dbReference type="Proteomes" id="UP001217838">
    <property type="component" value="Unassembled WGS sequence"/>
</dbReference>
<dbReference type="EMBL" id="JAQNDN010000005">
    <property type="protein sequence ID" value="MDC0668868.1"/>
    <property type="molecule type" value="Genomic_DNA"/>
</dbReference>
<protein>
    <submittedName>
        <fullName evidence="4">Uncharacterized protein</fullName>
    </submittedName>
</protein>
<dbReference type="InterPro" id="IPR006311">
    <property type="entry name" value="TAT_signal"/>
</dbReference>
<reference evidence="4 5" key="1">
    <citation type="submission" date="2022-11" db="EMBL/GenBank/DDBJ databases">
        <title>Minimal conservation of predation-associated metabolite biosynthetic gene clusters underscores biosynthetic potential of Myxococcota including descriptions for ten novel species: Archangium lansinium sp. nov., Myxococcus landrumus sp. nov., Nannocystis bai.</title>
        <authorList>
            <person name="Ahearne A."/>
            <person name="Stevens C."/>
            <person name="Dowd S."/>
        </authorList>
    </citation>
    <scope>NUCLEOTIDE SEQUENCE [LARGE SCALE GENOMIC DNA]</scope>
    <source>
        <strain evidence="4 5">NCELM</strain>
    </source>
</reference>
<evidence type="ECO:0000256" key="3">
    <source>
        <dbReference type="SAM" id="SignalP"/>
    </source>
</evidence>
<sequence>MPKARRGLILAAALSLAAAPLGPARAAAPAPAKGPAAPANKPVDKAAPANANTPAEPAATASPATRPELAPPGETIARASLAIDTNAAGPAGPIIHERLDEVGNRQLRRFEVLPGRGPKDPWIRLTVRALPGEEPGYVIGSGLYVGEEAVGDSVHETECRLCTEGEAVERGTAEIERLVPFVRDFAQAQREAQLKAAAPPPEPPKPEPPPPPRGLGSRGKAGVALLVVGGVGVITGLGLAIKEPKPDPDMPLYEISTRPAGFAVLGIGAAAVITGAVLLVLDRKAAQRRVSWLPNVGRGAAGLTLAGSF</sequence>
<comment type="caution">
    <text evidence="4">The sequence shown here is derived from an EMBL/GenBank/DDBJ whole genome shotgun (WGS) entry which is preliminary data.</text>
</comment>
<evidence type="ECO:0000313" key="5">
    <source>
        <dbReference type="Proteomes" id="UP001217838"/>
    </source>
</evidence>
<accession>A0ABT5B580</accession>
<keyword evidence="2" id="KW-1133">Transmembrane helix</keyword>
<feature type="region of interest" description="Disordered" evidence="1">
    <location>
        <begin position="25"/>
        <end position="71"/>
    </location>
</feature>
<organism evidence="4 5">
    <name type="scientific">Nannocystis radixulma</name>
    <dbReference type="NCBI Taxonomy" id="2995305"/>
    <lineage>
        <taxon>Bacteria</taxon>
        <taxon>Pseudomonadati</taxon>
        <taxon>Myxococcota</taxon>
        <taxon>Polyangia</taxon>
        <taxon>Nannocystales</taxon>
        <taxon>Nannocystaceae</taxon>
        <taxon>Nannocystis</taxon>
    </lineage>
</organism>